<evidence type="ECO:0000313" key="3">
    <source>
        <dbReference type="EMBL" id="CAL8143519.1"/>
    </source>
</evidence>
<protein>
    <recommendedName>
        <fullName evidence="2">EGF-like domain-containing protein</fullName>
    </recommendedName>
</protein>
<dbReference type="Proteomes" id="UP001642540">
    <property type="component" value="Unassembled WGS sequence"/>
</dbReference>
<accession>A0ABP1S4A3</accession>
<proteinExistence type="predicted"/>
<name>A0ABP1S4A3_9HEXA</name>
<keyword evidence="4" id="KW-1185">Reference proteome</keyword>
<reference evidence="3 4" key="1">
    <citation type="submission" date="2024-08" db="EMBL/GenBank/DDBJ databases">
        <authorList>
            <person name="Cucini C."/>
            <person name="Frati F."/>
        </authorList>
    </citation>
    <scope>NUCLEOTIDE SEQUENCE [LARGE SCALE GENOMIC DNA]</scope>
</reference>
<feature type="domain" description="EGF-like" evidence="2">
    <location>
        <begin position="320"/>
        <end position="358"/>
    </location>
</feature>
<dbReference type="SMART" id="SM00181">
    <property type="entry name" value="EGF"/>
    <property type="match status" value="7"/>
</dbReference>
<dbReference type="PANTHER" id="PTHR39069:SF8">
    <property type="entry name" value="FI17111P1"/>
    <property type="match status" value="1"/>
</dbReference>
<dbReference type="EMBL" id="CAXLJM020000158">
    <property type="protein sequence ID" value="CAL8143519.1"/>
    <property type="molecule type" value="Genomic_DNA"/>
</dbReference>
<dbReference type="PANTHER" id="PTHR39069">
    <property type="entry name" value="ECDYSONE-INDUCIBLE GENE E1, ISOFORM A"/>
    <property type="match status" value="1"/>
</dbReference>
<dbReference type="InterPro" id="IPR000742">
    <property type="entry name" value="EGF"/>
</dbReference>
<feature type="domain" description="EGF-like" evidence="2">
    <location>
        <begin position="376"/>
        <end position="414"/>
    </location>
</feature>
<feature type="domain" description="EGF-like" evidence="2">
    <location>
        <begin position="276"/>
        <end position="312"/>
    </location>
</feature>
<evidence type="ECO:0000256" key="1">
    <source>
        <dbReference type="SAM" id="SignalP"/>
    </source>
</evidence>
<comment type="caution">
    <text evidence="3">The sequence shown here is derived from an EMBL/GenBank/DDBJ whole genome shotgun (WGS) entry which is preliminary data.</text>
</comment>
<feature type="domain" description="EGF-like" evidence="2">
    <location>
        <begin position="466"/>
        <end position="503"/>
    </location>
</feature>
<organism evidence="3 4">
    <name type="scientific">Orchesella dallaii</name>
    <dbReference type="NCBI Taxonomy" id="48710"/>
    <lineage>
        <taxon>Eukaryota</taxon>
        <taxon>Metazoa</taxon>
        <taxon>Ecdysozoa</taxon>
        <taxon>Arthropoda</taxon>
        <taxon>Hexapoda</taxon>
        <taxon>Collembola</taxon>
        <taxon>Entomobryomorpha</taxon>
        <taxon>Entomobryoidea</taxon>
        <taxon>Orchesellidae</taxon>
        <taxon>Orchesellinae</taxon>
        <taxon>Orchesella</taxon>
    </lineage>
</organism>
<feature type="domain" description="EGF-like" evidence="2">
    <location>
        <begin position="178"/>
        <end position="219"/>
    </location>
</feature>
<feature type="domain" description="EGF-like" evidence="2">
    <location>
        <begin position="566"/>
        <end position="612"/>
    </location>
</feature>
<keyword evidence="1" id="KW-0732">Signal</keyword>
<feature type="signal peptide" evidence="1">
    <location>
        <begin position="1"/>
        <end position="36"/>
    </location>
</feature>
<evidence type="ECO:0000313" key="4">
    <source>
        <dbReference type="Proteomes" id="UP001642540"/>
    </source>
</evidence>
<evidence type="ECO:0000259" key="2">
    <source>
        <dbReference type="SMART" id="SM00181"/>
    </source>
</evidence>
<feature type="chain" id="PRO_5046767922" description="EGF-like domain-containing protein" evidence="1">
    <location>
        <begin position="37"/>
        <end position="647"/>
    </location>
</feature>
<feature type="domain" description="EGF-like" evidence="2">
    <location>
        <begin position="107"/>
        <end position="134"/>
    </location>
</feature>
<sequence>MIHSVLPSLKFKMNAINCAFFMLALTLFYVVAVTQARATYGEPCGRSNRCDSRASLTCNNGTCECLMADVMTFDGTKCAVFAGEKCTFTAVDVQGRDEERSWREELPCVTNSVCQEGFCTCLPEFYESDNGTCIRKHGFQEECKTDLVCRNDQFLICNEEKKCGCNKTITTFDIARQLCVTKAGQPCGNGEQCVSNAKCGRKTCTCDADYFQNPKGECEKKRGFNEHCEDNSYCKYGNGPNDLQLVCTTDEICGCNANIAVYEESTKLCVRLAGETCKDFPKCVQNSVCSQSGSNHVCQCNAEYFPSDGICVFKYDHGKECDLDENCKQGLKCSSTGMCDCDRDELQQFFDVAKGKCVGLAGAHCTQTDQCVANSMCYDSYYGDCNRNGYTCEYSRSKCTCRDGYLKTENQTCLATFGSSCGLEETTTCIPEHGTVCKQGKCVCKFDEQQTFDSIKQQCISSILAPCDDTIPCVSNAHCSDQEETFQQCICNDGFVSADGQCLLGIGQQCYYTYNTNNDNSFRNEVASQTCDKVAPLQCIQGICQCNFLEEYDYATQKCRGLVGSRCEGRDVEYCTPNSECKARRATKTNLNKVGLCKCKPGWVRTSTNRCVGEIGIRIFEENQPSDIQADSEVVIGPTQNTAVNSI</sequence>
<gene>
    <name evidence="3" type="ORF">ODALV1_LOCUS29653</name>
</gene>